<evidence type="ECO:0000313" key="1">
    <source>
        <dbReference type="EMBL" id="TDV40914.1"/>
    </source>
</evidence>
<reference evidence="1 2" key="1">
    <citation type="submission" date="2019-03" db="EMBL/GenBank/DDBJ databases">
        <title>Genomic analyses of the natural microbiome of Caenorhabditis elegans.</title>
        <authorList>
            <person name="Samuel B."/>
        </authorList>
    </citation>
    <scope>NUCLEOTIDE SEQUENCE [LARGE SCALE GENOMIC DNA]</scope>
    <source>
        <strain evidence="1 2">BIGb0525</strain>
    </source>
</reference>
<dbReference type="RefSeq" id="WP_134177639.1">
    <property type="nucleotide sequence ID" value="NZ_SOCQ01000018.1"/>
</dbReference>
<evidence type="ECO:0000313" key="2">
    <source>
        <dbReference type="Proteomes" id="UP000295804"/>
    </source>
</evidence>
<dbReference type="EMBL" id="SOCQ01000018">
    <property type="protein sequence ID" value="TDV40914.1"/>
    <property type="molecule type" value="Genomic_DNA"/>
</dbReference>
<organism evidence="1 2">
    <name type="scientific">Pseudomonas helmanticensis</name>
    <dbReference type="NCBI Taxonomy" id="1471381"/>
    <lineage>
        <taxon>Bacteria</taxon>
        <taxon>Pseudomonadati</taxon>
        <taxon>Pseudomonadota</taxon>
        <taxon>Gammaproteobacteria</taxon>
        <taxon>Pseudomonadales</taxon>
        <taxon>Pseudomonadaceae</taxon>
        <taxon>Pseudomonas</taxon>
    </lineage>
</organism>
<gene>
    <name evidence="1" type="ORF">EDF87_118110</name>
</gene>
<sequence length="400" mass="43902">MNDTEGNVAEASPNDFPIVGSISNLGQPFRFSNVEPLCGVSVEPSRDGHVKVCTRLATTSDDPMFHKMASSFTSVVNHLSQQAGMAISLDRANTVLMVMKADDTAELWIDTAAVVLRCSLTRSVTAGMAIFAHDIADITAMTFPCVDIQSSDRVWCMFRQDWGFGLAFDFNTDGNLDLESFNTALGSLYRQLKYRHLYQTMANRAVFESLVGLGWFPFVEIIAKEFKGLADHCSAGFDVSVIEASILESFDESRMQKMMERWALKPHFANRGIILQVAVDAFNKREPIAVIKILLTEIEGVLADAYRAANDGKSAKLKDLLIFAIASAEQKSGDSDTLFFSAAFARYLTSHTFANFDPTLQTGTASSRHAVGHGAATAESYTMTRALQAILTLDQLAFYT</sequence>
<dbReference type="Proteomes" id="UP000295804">
    <property type="component" value="Unassembled WGS sequence"/>
</dbReference>
<proteinExistence type="predicted"/>
<accession>A0A4R7UXP2</accession>
<comment type="caution">
    <text evidence="1">The sequence shown here is derived from an EMBL/GenBank/DDBJ whole genome shotgun (WGS) entry which is preliminary data.</text>
</comment>
<name>A0A4R7UXP2_9PSED</name>
<protein>
    <submittedName>
        <fullName evidence="1">Uncharacterized protein</fullName>
    </submittedName>
</protein>
<dbReference type="AlphaFoldDB" id="A0A4R7UXP2"/>